<accession>A0ABP9SN39</accession>
<comment type="caution">
    <text evidence="3">The sequence shown here is derived from an EMBL/GenBank/DDBJ whole genome shotgun (WGS) entry which is preliminary data.</text>
</comment>
<keyword evidence="1" id="KW-0812">Transmembrane</keyword>
<feature type="domain" description="Pyrrolo-quinoline quinone repeat" evidence="2">
    <location>
        <begin position="274"/>
        <end position="421"/>
    </location>
</feature>
<evidence type="ECO:0000256" key="1">
    <source>
        <dbReference type="SAM" id="Phobius"/>
    </source>
</evidence>
<dbReference type="Pfam" id="PF13360">
    <property type="entry name" value="PQQ_2"/>
    <property type="match status" value="1"/>
</dbReference>
<keyword evidence="1" id="KW-1133">Transmembrane helix</keyword>
<dbReference type="Proteomes" id="UP001501570">
    <property type="component" value="Unassembled WGS sequence"/>
</dbReference>
<dbReference type="InterPro" id="IPR011047">
    <property type="entry name" value="Quinoprotein_ADH-like_sf"/>
</dbReference>
<evidence type="ECO:0000259" key="2">
    <source>
        <dbReference type="Pfam" id="PF13360"/>
    </source>
</evidence>
<dbReference type="Gene3D" id="2.130.10.10">
    <property type="entry name" value="YVTN repeat-like/Quinoprotein amine dehydrogenase"/>
    <property type="match status" value="1"/>
</dbReference>
<reference evidence="4" key="1">
    <citation type="journal article" date="2019" name="Int. J. Syst. Evol. Microbiol.">
        <title>The Global Catalogue of Microorganisms (GCM) 10K type strain sequencing project: providing services to taxonomists for standard genome sequencing and annotation.</title>
        <authorList>
            <consortium name="The Broad Institute Genomics Platform"/>
            <consortium name="The Broad Institute Genome Sequencing Center for Infectious Disease"/>
            <person name="Wu L."/>
            <person name="Ma J."/>
        </authorList>
    </citation>
    <scope>NUCLEOTIDE SEQUENCE [LARGE SCALE GENOMIC DNA]</scope>
    <source>
        <strain evidence="4">JCM 18304</strain>
    </source>
</reference>
<keyword evidence="4" id="KW-1185">Reference proteome</keyword>
<protein>
    <recommendedName>
        <fullName evidence="2">Pyrrolo-quinoline quinone repeat domain-containing protein</fullName>
    </recommendedName>
</protein>
<dbReference type="SUPFAM" id="SSF50998">
    <property type="entry name" value="Quinoprotein alcohol dehydrogenase-like"/>
    <property type="match status" value="1"/>
</dbReference>
<proteinExistence type="predicted"/>
<keyword evidence="1" id="KW-0472">Membrane</keyword>
<dbReference type="EMBL" id="BAABJQ010000031">
    <property type="protein sequence ID" value="GAA5198027.1"/>
    <property type="molecule type" value="Genomic_DNA"/>
</dbReference>
<name>A0ABP9SN39_9ACTN</name>
<dbReference type="InterPro" id="IPR002372">
    <property type="entry name" value="PQQ_rpt_dom"/>
</dbReference>
<evidence type="ECO:0000313" key="3">
    <source>
        <dbReference type="EMBL" id="GAA5198027.1"/>
    </source>
</evidence>
<organism evidence="3 4">
    <name type="scientific">Rugosimonospora acidiphila</name>
    <dbReference type="NCBI Taxonomy" id="556531"/>
    <lineage>
        <taxon>Bacteria</taxon>
        <taxon>Bacillati</taxon>
        <taxon>Actinomycetota</taxon>
        <taxon>Actinomycetes</taxon>
        <taxon>Micromonosporales</taxon>
        <taxon>Micromonosporaceae</taxon>
        <taxon>Rugosimonospora</taxon>
    </lineage>
</organism>
<evidence type="ECO:0000313" key="4">
    <source>
        <dbReference type="Proteomes" id="UP001501570"/>
    </source>
</evidence>
<sequence length="446" mass="46428">MRGYGVRVAKGRGVRGFVGFLALLGIVGLVVVYSLVTGWKVLPDTGNWFTKLSSSLTALSKPKPTWQTSVGDQPEVAVAGDGAVVVISDGGVEAHRMSNGEKIWHRNAAWAGVGGSGDNIVILGHTGRKHGYDAVAADTGAVEWTNSSAIAVWTYTDLILDLTCPADNSCDLTARSPATGAARWKTRLAGRAQRLAGANTALSSPRPFDGTIQPPQPAPPLLGFPIDSQIQVVASASGRRLHTYEPTKDTRMVVAGNRVVESTAVLRDGSCRYTVQGRDPDGDRQVWQRSGYDLKTSSGVACEQREDPLGGGGLLEAVGPDNREVLLSSTTGAPVYKLAAGDTTVATDGRVALVRTADGKAVRAVSLSGGASLWTRDCDKSIKVDFASGVALFTDAGQGTLVALSSSGGTLIDVKSGATLLGYAQNGLVIHIGLRVGLVTYGSSTR</sequence>
<dbReference type="InterPro" id="IPR015943">
    <property type="entry name" value="WD40/YVTN_repeat-like_dom_sf"/>
</dbReference>
<gene>
    <name evidence="3" type="ORF">GCM10023322_70550</name>
</gene>
<feature type="transmembrane region" description="Helical" evidence="1">
    <location>
        <begin position="12"/>
        <end position="36"/>
    </location>
</feature>